<accession>A0A561T6Q0</accession>
<proteinExistence type="inferred from homology"/>
<dbReference type="Gene3D" id="3.40.50.10350">
    <property type="entry name" value="Glycerate kinase, domain 1"/>
    <property type="match status" value="1"/>
</dbReference>
<evidence type="ECO:0000256" key="2">
    <source>
        <dbReference type="ARBA" id="ARBA00022679"/>
    </source>
</evidence>
<organism evidence="5 6">
    <name type="scientific">Kitasatospora viridis</name>
    <dbReference type="NCBI Taxonomy" id="281105"/>
    <lineage>
        <taxon>Bacteria</taxon>
        <taxon>Bacillati</taxon>
        <taxon>Actinomycetota</taxon>
        <taxon>Actinomycetes</taxon>
        <taxon>Kitasatosporales</taxon>
        <taxon>Streptomycetaceae</taxon>
        <taxon>Kitasatospora</taxon>
    </lineage>
</organism>
<evidence type="ECO:0000256" key="4">
    <source>
        <dbReference type="PIRNR" id="PIRNR006078"/>
    </source>
</evidence>
<dbReference type="OrthoDB" id="9774290at2"/>
<evidence type="ECO:0000313" key="6">
    <source>
        <dbReference type="Proteomes" id="UP000317940"/>
    </source>
</evidence>
<comment type="caution">
    <text evidence="5">The sequence shown here is derived from an EMBL/GenBank/DDBJ whole genome shotgun (WGS) entry which is preliminary data.</text>
</comment>
<dbReference type="PIRSF" id="PIRSF006078">
    <property type="entry name" value="GlxK"/>
    <property type="match status" value="1"/>
</dbReference>
<dbReference type="PANTHER" id="PTHR21599:SF0">
    <property type="entry name" value="GLYCERATE KINASE"/>
    <property type="match status" value="1"/>
</dbReference>
<evidence type="ECO:0000256" key="1">
    <source>
        <dbReference type="ARBA" id="ARBA00006284"/>
    </source>
</evidence>
<dbReference type="SUPFAM" id="SSF110738">
    <property type="entry name" value="Glycerate kinase I"/>
    <property type="match status" value="1"/>
</dbReference>
<dbReference type="GO" id="GO:0031388">
    <property type="term" value="P:organic acid phosphorylation"/>
    <property type="evidence" value="ECO:0007669"/>
    <property type="project" value="UniProtKB-UniRule"/>
</dbReference>
<dbReference type="GO" id="GO:0008887">
    <property type="term" value="F:glycerate kinase activity"/>
    <property type="evidence" value="ECO:0007669"/>
    <property type="project" value="UniProtKB-UniRule"/>
</dbReference>
<dbReference type="NCBIfam" id="TIGR00045">
    <property type="entry name" value="glycerate kinase"/>
    <property type="match status" value="1"/>
</dbReference>
<sequence length="371" mass="37559">MRVVVAPDSFKGTVTADDAARALADGWRSVRPDDHLMLRPMADGGEGTLAAVRSANPAAELHTVPGCTGPDGRPVDGLFALLPDGTAVVELAVASGLPLLGDELAPLTATTRGTGETIAAALDRGATRLLVALGGSASTDGATGLLGALGLRLLDPEGRPLPDGGGALGRACRVDITRLRPAPAGGVRLLTDVTNPLLGRDGAAAVYGPQKGATSEQVERLDRGLARLAEVFGGRPEQPGAGAAGGTAYGLVAAWGATITPGAAAVAELLRLDQAFVHADLVITGEGRFDATSLRGKAVGEVIARAQRAEVPVRVVAGESAVPRTLTLTDLAGDPLAARQEPAHWLREAGARLARSSGLGAHRPRVQAARA</sequence>
<name>A0A561T6Q0_9ACTN</name>
<dbReference type="InterPro" id="IPR036129">
    <property type="entry name" value="Glycerate_kinase_sf"/>
</dbReference>
<comment type="similarity">
    <text evidence="1 4">Belongs to the glycerate kinase type-1 family.</text>
</comment>
<dbReference type="Pfam" id="PF02595">
    <property type="entry name" value="Gly_kinase"/>
    <property type="match status" value="1"/>
</dbReference>
<dbReference type="EMBL" id="VIWT01000004">
    <property type="protein sequence ID" value="TWF82777.1"/>
    <property type="molecule type" value="Genomic_DNA"/>
</dbReference>
<dbReference type="Gene3D" id="3.90.1510.10">
    <property type="entry name" value="Glycerate kinase, domain 2"/>
    <property type="match status" value="1"/>
</dbReference>
<keyword evidence="3 4" id="KW-0418">Kinase</keyword>
<protein>
    <submittedName>
        <fullName evidence="5">Glycerate kinase</fullName>
    </submittedName>
</protein>
<keyword evidence="6" id="KW-1185">Reference proteome</keyword>
<dbReference type="InterPro" id="IPR018197">
    <property type="entry name" value="Glycerate_kinase_RE-like"/>
</dbReference>
<dbReference type="Proteomes" id="UP000317940">
    <property type="component" value="Unassembled WGS sequence"/>
</dbReference>
<gene>
    <name evidence="5" type="ORF">FHX73_14259</name>
</gene>
<dbReference type="InterPro" id="IPR018193">
    <property type="entry name" value="Glyc_kinase_flavodox-like_fold"/>
</dbReference>
<evidence type="ECO:0000256" key="3">
    <source>
        <dbReference type="ARBA" id="ARBA00022777"/>
    </source>
</evidence>
<reference evidence="5 6" key="1">
    <citation type="submission" date="2019-06" db="EMBL/GenBank/DDBJ databases">
        <title>Sequencing the genomes of 1000 actinobacteria strains.</title>
        <authorList>
            <person name="Klenk H.-P."/>
        </authorList>
    </citation>
    <scope>NUCLEOTIDE SEQUENCE [LARGE SCALE GENOMIC DNA]</scope>
    <source>
        <strain evidence="5 6">DSM 44826</strain>
    </source>
</reference>
<evidence type="ECO:0000313" key="5">
    <source>
        <dbReference type="EMBL" id="TWF82777.1"/>
    </source>
</evidence>
<keyword evidence="2 4" id="KW-0808">Transferase</keyword>
<dbReference type="RefSeq" id="WP_145910051.1">
    <property type="nucleotide sequence ID" value="NZ_BAAAMZ010000009.1"/>
</dbReference>
<dbReference type="PANTHER" id="PTHR21599">
    <property type="entry name" value="GLYCERATE KINASE"/>
    <property type="match status" value="1"/>
</dbReference>
<dbReference type="InterPro" id="IPR004381">
    <property type="entry name" value="Glycerate_kinase"/>
</dbReference>
<dbReference type="AlphaFoldDB" id="A0A561T6Q0"/>